<keyword evidence="3" id="KW-1185">Reference proteome</keyword>
<dbReference type="InterPro" id="IPR052557">
    <property type="entry name" value="CAP/Cytokinesis_protein"/>
</dbReference>
<dbReference type="Proteomes" id="UP000265692">
    <property type="component" value="Unassembled WGS sequence"/>
</dbReference>
<dbReference type="PANTHER" id="PTHR46333:SF2">
    <property type="entry name" value="CYTOKINESIS PROTEIN 3"/>
    <property type="match status" value="1"/>
</dbReference>
<protein>
    <submittedName>
        <fullName evidence="2">DUF5050 domain-containing protein</fullName>
    </submittedName>
</protein>
<name>A0A396S3H0_9BACL</name>
<organism evidence="2 3">
    <name type="scientific">Ureibacillus yapensis</name>
    <dbReference type="NCBI Taxonomy" id="2304605"/>
    <lineage>
        <taxon>Bacteria</taxon>
        <taxon>Bacillati</taxon>
        <taxon>Bacillota</taxon>
        <taxon>Bacilli</taxon>
        <taxon>Bacillales</taxon>
        <taxon>Caryophanaceae</taxon>
        <taxon>Ureibacillus</taxon>
    </lineage>
</organism>
<dbReference type="SUPFAM" id="SSF63825">
    <property type="entry name" value="YWTD domain"/>
    <property type="match status" value="1"/>
</dbReference>
<evidence type="ECO:0000313" key="3">
    <source>
        <dbReference type="Proteomes" id="UP000265692"/>
    </source>
</evidence>
<dbReference type="InterPro" id="IPR032485">
    <property type="entry name" value="LRP1-like_beta_prop"/>
</dbReference>
<dbReference type="Pfam" id="PF16472">
    <property type="entry name" value="DUF5050"/>
    <property type="match status" value="1"/>
</dbReference>
<dbReference type="AlphaFoldDB" id="A0A396S3H0"/>
<dbReference type="InterPro" id="IPR038765">
    <property type="entry name" value="Papain-like_cys_pep_sf"/>
</dbReference>
<dbReference type="EMBL" id="QWEI01000012">
    <property type="protein sequence ID" value="RHW32786.1"/>
    <property type="molecule type" value="Genomic_DNA"/>
</dbReference>
<reference evidence="2 3" key="1">
    <citation type="submission" date="2018-08" db="EMBL/GenBank/DDBJ databases">
        <title>Lysinibacillus sp. YLB-03 draft genome sequence.</title>
        <authorList>
            <person name="Yu L."/>
        </authorList>
    </citation>
    <scope>NUCLEOTIDE SEQUENCE [LARGE SCALE GENOMIC DNA]</scope>
    <source>
        <strain evidence="2 3">YLB-03</strain>
    </source>
</reference>
<dbReference type="RefSeq" id="WP_118877527.1">
    <property type="nucleotide sequence ID" value="NZ_QWEI01000012.1"/>
</dbReference>
<comment type="caution">
    <text evidence="2">The sequence shown here is derived from an EMBL/GenBank/DDBJ whole genome shotgun (WGS) entry which is preliminary data.</text>
</comment>
<dbReference type="Gene3D" id="3.10.620.30">
    <property type="match status" value="1"/>
</dbReference>
<gene>
    <name evidence="2" type="ORF">D1B33_16605</name>
</gene>
<evidence type="ECO:0000313" key="2">
    <source>
        <dbReference type="EMBL" id="RHW32786.1"/>
    </source>
</evidence>
<dbReference type="Pfam" id="PF01841">
    <property type="entry name" value="Transglut_core"/>
    <property type="match status" value="1"/>
</dbReference>
<dbReference type="InterPro" id="IPR002931">
    <property type="entry name" value="Transglutaminase-like"/>
</dbReference>
<dbReference type="SUPFAM" id="SSF54001">
    <property type="entry name" value="Cysteine proteinases"/>
    <property type="match status" value="1"/>
</dbReference>
<dbReference type="GO" id="GO:0005737">
    <property type="term" value="C:cytoplasm"/>
    <property type="evidence" value="ECO:0007669"/>
    <property type="project" value="TreeGrafter"/>
</dbReference>
<proteinExistence type="predicted"/>
<evidence type="ECO:0000259" key="1">
    <source>
        <dbReference type="SMART" id="SM00460"/>
    </source>
</evidence>
<feature type="domain" description="Transglutaminase-like" evidence="1">
    <location>
        <begin position="213"/>
        <end position="269"/>
    </location>
</feature>
<accession>A0A396S3H0</accession>
<dbReference type="PANTHER" id="PTHR46333">
    <property type="entry name" value="CYTOKINESIS PROTEIN 3"/>
    <property type="match status" value="1"/>
</dbReference>
<sequence>MLKRITFFVVVLVLVKPIYDYGSQWLDEAKQFLNANEVVIQDATSEVISTVNSAKDTLIHTTTAATQTPPDAELPAKVQTVEELADSFYYYLSRWENNFEIHYVGSTADIEQIIQSAVDEASNRNHYILGHLAERKIEYEYSRFDAKIRVHQTYLTNAAQEEIVNKKVAELLSTVPVESMSDFEKVKFVNDFIVKNTAYSTESTASPHSAYAVLHEHKGVCQGYALLALKILEGLGMETQYVIGEVYTGGHAWNLVKVDGDWYHLDTTWNDPTPDRKNIVRYEYFLIDDEQMKRDHTWKTSDYPEATNLKYDFMAQIDHAYEQDGLIYYSNVNDNDILYRVDVNTGETTRLTDSRAQFIVGYGDWLYFSNYSKGAYLSKIRKDGTDESILFREEVNNLFVEDGYLYFSTNDGLKKMEL</sequence>
<dbReference type="OrthoDB" id="9788327at2"/>
<dbReference type="SMART" id="SM00460">
    <property type="entry name" value="TGc"/>
    <property type="match status" value="1"/>
</dbReference>